<proteinExistence type="predicted"/>
<evidence type="ECO:0000313" key="4">
    <source>
        <dbReference type="Proteomes" id="UP001189429"/>
    </source>
</evidence>
<dbReference type="InterPro" id="IPR041679">
    <property type="entry name" value="DNA2/NAM7-like_C"/>
</dbReference>
<evidence type="ECO:0000313" key="3">
    <source>
        <dbReference type="EMBL" id="CAK0825695.1"/>
    </source>
</evidence>
<feature type="domain" description="DNA2/NAM7 helicase-like C-terminal" evidence="2">
    <location>
        <begin position="25"/>
        <end position="53"/>
    </location>
</feature>
<organism evidence="3 4">
    <name type="scientific">Prorocentrum cordatum</name>
    <dbReference type="NCBI Taxonomy" id="2364126"/>
    <lineage>
        <taxon>Eukaryota</taxon>
        <taxon>Sar</taxon>
        <taxon>Alveolata</taxon>
        <taxon>Dinophyceae</taxon>
        <taxon>Prorocentrales</taxon>
        <taxon>Prorocentraceae</taxon>
        <taxon>Prorocentrum</taxon>
    </lineage>
</organism>
<keyword evidence="4" id="KW-1185">Reference proteome</keyword>
<evidence type="ECO:0000256" key="1">
    <source>
        <dbReference type="SAM" id="SignalP"/>
    </source>
</evidence>
<comment type="caution">
    <text evidence="3">The sequence shown here is derived from an EMBL/GenBank/DDBJ whole genome shotgun (WGS) entry which is preliminary data.</text>
</comment>
<reference evidence="3" key="1">
    <citation type="submission" date="2023-10" db="EMBL/GenBank/DDBJ databases">
        <authorList>
            <person name="Chen Y."/>
            <person name="Shah S."/>
            <person name="Dougan E. K."/>
            <person name="Thang M."/>
            <person name="Chan C."/>
        </authorList>
    </citation>
    <scope>NUCLEOTIDE SEQUENCE [LARGE SCALE GENOMIC DNA]</scope>
</reference>
<protein>
    <recommendedName>
        <fullName evidence="2">DNA2/NAM7 helicase-like C-terminal domain-containing protein</fullName>
    </recommendedName>
</protein>
<dbReference type="Gene3D" id="3.40.50.300">
    <property type="entry name" value="P-loop containing nucleotide triphosphate hydrolases"/>
    <property type="match status" value="1"/>
</dbReference>
<keyword evidence="1" id="KW-0732">Signal</keyword>
<accession>A0ABN9S1T5</accession>
<dbReference type="EMBL" id="CAUYUJ010009036">
    <property type="protein sequence ID" value="CAK0825695.1"/>
    <property type="molecule type" value="Genomic_DNA"/>
</dbReference>
<feature type="signal peptide" evidence="1">
    <location>
        <begin position="1"/>
        <end position="25"/>
    </location>
</feature>
<dbReference type="Pfam" id="PF13087">
    <property type="entry name" value="AAA_12"/>
    <property type="match status" value="1"/>
</dbReference>
<dbReference type="InterPro" id="IPR027417">
    <property type="entry name" value="P-loop_NTPase"/>
</dbReference>
<gene>
    <name evidence="3" type="ORF">PCOR1329_LOCUS25755</name>
</gene>
<feature type="chain" id="PRO_5045705717" description="DNA2/NAM7 helicase-like C-terminal domain-containing protein" evidence="1">
    <location>
        <begin position="26"/>
        <end position="216"/>
    </location>
</feature>
<sequence length="216" mass="23924">MCCCFVMFFQSLSLIIPLMPHLGKCREVGFTSDWRRLNVALTRAKRLCVVLCNVPTWLKADSGLIRDWIGFHRIGRADVRAYRGGSLTHLPEEIAEEVKKLRDEFNKSNPTPGKLARAEKAARNVSAAGKRQREVTQLLEDAIKGTDEAVLKTMIQQAKEAGVEKSVIDEAENKMECFVAAKALASAVANRNPTQLVQALIQAKMAGVDEKTIEEG</sequence>
<evidence type="ECO:0000259" key="2">
    <source>
        <dbReference type="Pfam" id="PF13087"/>
    </source>
</evidence>
<name>A0ABN9S1T5_9DINO</name>
<dbReference type="Proteomes" id="UP001189429">
    <property type="component" value="Unassembled WGS sequence"/>
</dbReference>